<evidence type="ECO:0000256" key="1">
    <source>
        <dbReference type="ARBA" id="ARBA00004613"/>
    </source>
</evidence>
<dbReference type="EC" id="3.2.1.67" evidence="6"/>
<dbReference type="Gene3D" id="2.160.20.10">
    <property type="entry name" value="Single-stranded right-handed beta-helix, Pectin lyase-like"/>
    <property type="match status" value="1"/>
</dbReference>
<keyword evidence="2" id="KW-0964">Secreted</keyword>
<evidence type="ECO:0000256" key="8">
    <source>
        <dbReference type="SAM" id="SignalP"/>
    </source>
</evidence>
<evidence type="ECO:0000256" key="4">
    <source>
        <dbReference type="ARBA" id="ARBA00023157"/>
    </source>
</evidence>
<evidence type="ECO:0000256" key="5">
    <source>
        <dbReference type="ARBA" id="ARBA00037312"/>
    </source>
</evidence>
<dbReference type="EMBL" id="CP090164">
    <property type="protein sequence ID" value="UJO14301.1"/>
    <property type="molecule type" value="Genomic_DNA"/>
</dbReference>
<evidence type="ECO:0000256" key="6">
    <source>
        <dbReference type="ARBA" id="ARBA00038933"/>
    </source>
</evidence>
<comment type="subcellular location">
    <subcellularLocation>
        <location evidence="1">Secreted</location>
    </subcellularLocation>
</comment>
<reference evidence="9" key="2">
    <citation type="journal article" date="2022" name="Microb. Genom.">
        <title>A chromosome-scale genome assembly of the tomato pathogen Cladosporium fulvum reveals a compartmentalized genome architecture and the presence of a dispensable chromosome.</title>
        <authorList>
            <person name="Zaccaron A.Z."/>
            <person name="Chen L.H."/>
            <person name="Samaras A."/>
            <person name="Stergiopoulos I."/>
        </authorList>
    </citation>
    <scope>NUCLEOTIDE SEQUENCE</scope>
    <source>
        <strain evidence="9">Race5_Kim</strain>
    </source>
</reference>
<protein>
    <recommendedName>
        <fullName evidence="6">galacturonan 1,4-alpha-galacturonidase</fullName>
        <ecNumber evidence="6">3.2.1.67</ecNumber>
    </recommendedName>
</protein>
<comment type="catalytic activity">
    <reaction evidence="7">
        <text>[(1-&gt;4)-alpha-D-galacturonosyl](n) + H2O = alpha-D-galacturonate + [(1-&gt;4)-alpha-D-galacturonosyl](n-1)</text>
        <dbReference type="Rhea" id="RHEA:14117"/>
        <dbReference type="Rhea" id="RHEA-COMP:14570"/>
        <dbReference type="Rhea" id="RHEA-COMP:14572"/>
        <dbReference type="ChEBI" id="CHEBI:15377"/>
        <dbReference type="ChEBI" id="CHEBI:58658"/>
        <dbReference type="ChEBI" id="CHEBI:140523"/>
        <dbReference type="EC" id="3.2.1.67"/>
    </reaction>
</comment>
<comment type="function">
    <text evidence="5">Specific in hydrolyzing the terminal glycosidic bond of polygalacturonic acid and oligogalacturonates.</text>
</comment>
<keyword evidence="8" id="KW-0732">Signal</keyword>
<sequence>MHNFLSASLLLTLAGTLTAAQCPASNTKKQTCRVESQYASSDGAADDSPAIQAAFDKCASNGIIAFNLGVDYNVLTPINASNLCDVDIHMYGNLNLPRNVTYVQELYNKTVGASDDNLHWFLFGGERVNYTGTANVTSGWIKSYGQEWWNLSAPNGTGTPGRPHLSYWNVTDLSINHLKHLKPIAWSHRLEGKNIHVQNSVIEAQTDQQTNESKMR</sequence>
<feature type="signal peptide" evidence="8">
    <location>
        <begin position="1"/>
        <end position="19"/>
    </location>
</feature>
<dbReference type="KEGG" id="ffu:CLAFUR5_03253"/>
<feature type="chain" id="PRO_5040292066" description="galacturonan 1,4-alpha-galacturonidase" evidence="8">
    <location>
        <begin position="20"/>
        <end position="216"/>
    </location>
</feature>
<dbReference type="InterPro" id="IPR011050">
    <property type="entry name" value="Pectin_lyase_fold/virulence"/>
</dbReference>
<proteinExistence type="predicted"/>
<evidence type="ECO:0000256" key="2">
    <source>
        <dbReference type="ARBA" id="ARBA00022525"/>
    </source>
</evidence>
<dbReference type="OrthoDB" id="187139at2759"/>
<dbReference type="GeneID" id="71983131"/>
<dbReference type="SUPFAM" id="SSF51126">
    <property type="entry name" value="Pectin lyase-like"/>
    <property type="match status" value="1"/>
</dbReference>
<dbReference type="AlphaFoldDB" id="A0A9Q8LB73"/>
<gene>
    <name evidence="9" type="ORF">CLAFUR5_03253</name>
</gene>
<name>A0A9Q8LB73_PASFU</name>
<dbReference type="PANTHER" id="PTHR31736:SF11">
    <property type="entry name" value="EXOPOLYGALACTURONASE C-RELATED"/>
    <property type="match status" value="1"/>
</dbReference>
<dbReference type="RefSeq" id="XP_047758667.1">
    <property type="nucleotide sequence ID" value="XM_047902401.1"/>
</dbReference>
<reference evidence="9" key="1">
    <citation type="submission" date="2021-12" db="EMBL/GenBank/DDBJ databases">
        <authorList>
            <person name="Zaccaron A."/>
            <person name="Stergiopoulos I."/>
        </authorList>
    </citation>
    <scope>NUCLEOTIDE SEQUENCE</scope>
    <source>
        <strain evidence="9">Race5_Kim</strain>
    </source>
</reference>
<evidence type="ECO:0000313" key="10">
    <source>
        <dbReference type="Proteomes" id="UP000756132"/>
    </source>
</evidence>
<accession>A0A9Q8LB73</accession>
<organism evidence="9 10">
    <name type="scientific">Passalora fulva</name>
    <name type="common">Tomato leaf mold</name>
    <name type="synonym">Cladosporium fulvum</name>
    <dbReference type="NCBI Taxonomy" id="5499"/>
    <lineage>
        <taxon>Eukaryota</taxon>
        <taxon>Fungi</taxon>
        <taxon>Dikarya</taxon>
        <taxon>Ascomycota</taxon>
        <taxon>Pezizomycotina</taxon>
        <taxon>Dothideomycetes</taxon>
        <taxon>Dothideomycetidae</taxon>
        <taxon>Mycosphaerellales</taxon>
        <taxon>Mycosphaerellaceae</taxon>
        <taxon>Fulvia</taxon>
    </lineage>
</organism>
<dbReference type="Proteomes" id="UP000756132">
    <property type="component" value="Chromosome 2"/>
</dbReference>
<keyword evidence="10" id="KW-1185">Reference proteome</keyword>
<dbReference type="InterPro" id="IPR012334">
    <property type="entry name" value="Pectin_lyas_fold"/>
</dbReference>
<evidence type="ECO:0000256" key="3">
    <source>
        <dbReference type="ARBA" id="ARBA00022737"/>
    </source>
</evidence>
<keyword evidence="3" id="KW-0677">Repeat</keyword>
<evidence type="ECO:0000313" key="9">
    <source>
        <dbReference type="EMBL" id="UJO14301.1"/>
    </source>
</evidence>
<dbReference type="GO" id="GO:0005576">
    <property type="term" value="C:extracellular region"/>
    <property type="evidence" value="ECO:0007669"/>
    <property type="project" value="UniProtKB-SubCell"/>
</dbReference>
<dbReference type="PANTHER" id="PTHR31736">
    <property type="match status" value="1"/>
</dbReference>
<evidence type="ECO:0000256" key="7">
    <source>
        <dbReference type="ARBA" id="ARBA00048766"/>
    </source>
</evidence>
<dbReference type="GO" id="GO:0047911">
    <property type="term" value="F:galacturan 1,4-alpha-galacturonidase activity"/>
    <property type="evidence" value="ECO:0007669"/>
    <property type="project" value="UniProtKB-EC"/>
</dbReference>
<keyword evidence="4" id="KW-1015">Disulfide bond</keyword>